<evidence type="ECO:0000313" key="5">
    <source>
        <dbReference type="Proteomes" id="UP000437709"/>
    </source>
</evidence>
<evidence type="ECO:0000256" key="2">
    <source>
        <dbReference type="RuleBase" id="RU003749"/>
    </source>
</evidence>
<dbReference type="Proteomes" id="UP000437709">
    <property type="component" value="Unassembled WGS sequence"/>
</dbReference>
<dbReference type="InterPro" id="IPR036513">
    <property type="entry name" value="STAS_dom_sf"/>
</dbReference>
<organism evidence="4 5">
    <name type="scientific">Georgenia subflava</name>
    <dbReference type="NCBI Taxonomy" id="1622177"/>
    <lineage>
        <taxon>Bacteria</taxon>
        <taxon>Bacillati</taxon>
        <taxon>Actinomycetota</taxon>
        <taxon>Actinomycetes</taxon>
        <taxon>Micrococcales</taxon>
        <taxon>Bogoriellaceae</taxon>
        <taxon>Georgenia</taxon>
    </lineage>
</organism>
<dbReference type="RefSeq" id="WP_152193636.1">
    <property type="nucleotide sequence ID" value="NZ_VUKD01000001.1"/>
</dbReference>
<dbReference type="PROSITE" id="PS50801">
    <property type="entry name" value="STAS"/>
    <property type="match status" value="1"/>
</dbReference>
<sequence>MALSVCPHRVGGFPVISVAGELDVTNADQLGDAVERALDDLPSTLVVDLGDVTFIDSAGVHAVVRPRTMMVTLRTRLHVVADADQVRETFALMGLADTVPLHRTLDGALRCAAGRHPEPA</sequence>
<feature type="domain" description="STAS" evidence="3">
    <location>
        <begin position="12"/>
        <end position="112"/>
    </location>
</feature>
<dbReference type="OrthoDB" id="9793697at2"/>
<dbReference type="EMBL" id="WHPC01000104">
    <property type="protein sequence ID" value="MPV38722.1"/>
    <property type="molecule type" value="Genomic_DNA"/>
</dbReference>
<dbReference type="CDD" id="cd07043">
    <property type="entry name" value="STAS_anti-anti-sigma_factors"/>
    <property type="match status" value="1"/>
</dbReference>
<reference evidence="4 5" key="1">
    <citation type="submission" date="2019-10" db="EMBL/GenBank/DDBJ databases">
        <title>Georgenia wutianyii sp. nov. and Georgenia yuyongxinii sp. nov. isolated from plateau pika (Ochotona curzoniae) in the Qinghai-Tibet plateau of China.</title>
        <authorList>
            <person name="Tian Z."/>
        </authorList>
    </citation>
    <scope>NUCLEOTIDE SEQUENCE [LARGE SCALE GENOMIC DNA]</scope>
    <source>
        <strain evidence="4 5">JCM 19765</strain>
    </source>
</reference>
<dbReference type="Pfam" id="PF01740">
    <property type="entry name" value="STAS"/>
    <property type="match status" value="1"/>
</dbReference>
<keyword evidence="5" id="KW-1185">Reference proteome</keyword>
<comment type="caution">
    <text evidence="4">The sequence shown here is derived from an EMBL/GenBank/DDBJ whole genome shotgun (WGS) entry which is preliminary data.</text>
</comment>
<protein>
    <recommendedName>
        <fullName evidence="2">Anti-sigma factor antagonist</fullName>
    </recommendedName>
</protein>
<dbReference type="PANTHER" id="PTHR33495:SF2">
    <property type="entry name" value="ANTI-SIGMA FACTOR ANTAGONIST TM_1081-RELATED"/>
    <property type="match status" value="1"/>
</dbReference>
<dbReference type="GO" id="GO:0043856">
    <property type="term" value="F:anti-sigma factor antagonist activity"/>
    <property type="evidence" value="ECO:0007669"/>
    <property type="project" value="InterPro"/>
</dbReference>
<dbReference type="NCBIfam" id="TIGR00377">
    <property type="entry name" value="ant_ant_sig"/>
    <property type="match status" value="1"/>
</dbReference>
<evidence type="ECO:0000256" key="1">
    <source>
        <dbReference type="ARBA" id="ARBA00009013"/>
    </source>
</evidence>
<dbReference type="InterPro" id="IPR003658">
    <property type="entry name" value="Anti-sigma_ant"/>
</dbReference>
<proteinExistence type="inferred from homology"/>
<evidence type="ECO:0000259" key="3">
    <source>
        <dbReference type="PROSITE" id="PS50801"/>
    </source>
</evidence>
<gene>
    <name evidence="4" type="ORF">GB881_17035</name>
</gene>
<dbReference type="PANTHER" id="PTHR33495">
    <property type="entry name" value="ANTI-SIGMA FACTOR ANTAGONIST TM_1081-RELATED-RELATED"/>
    <property type="match status" value="1"/>
</dbReference>
<comment type="similarity">
    <text evidence="1 2">Belongs to the anti-sigma-factor antagonist family.</text>
</comment>
<name>A0A6N7EK42_9MICO</name>
<dbReference type="SUPFAM" id="SSF52091">
    <property type="entry name" value="SpoIIaa-like"/>
    <property type="match status" value="1"/>
</dbReference>
<dbReference type="Gene3D" id="3.30.750.24">
    <property type="entry name" value="STAS domain"/>
    <property type="match status" value="1"/>
</dbReference>
<dbReference type="AlphaFoldDB" id="A0A6N7EK42"/>
<accession>A0A6N7EK42</accession>
<evidence type="ECO:0000313" key="4">
    <source>
        <dbReference type="EMBL" id="MPV38722.1"/>
    </source>
</evidence>
<dbReference type="InterPro" id="IPR002645">
    <property type="entry name" value="STAS_dom"/>
</dbReference>